<dbReference type="PANTHER" id="PTHR43090">
    <property type="entry name" value="1-(5-PHOSPHORIBOSYL)-5-[(5-PHOSPHORIBOSYLAMINO)METHYLIDENEAMINO] IMIDAZOLE-4-CARBOXAMIDE ISOMERASE"/>
    <property type="match status" value="1"/>
</dbReference>
<feature type="active site" description="Proton donor" evidence="9">
    <location>
        <position position="140"/>
    </location>
</feature>
<dbReference type="NCBIfam" id="TIGR00007">
    <property type="entry name" value="1-(5-phosphoribosyl)-5-[(5-phosphoribosylamino)methylideneamino]imidazole-4-carboxamide isomerase"/>
    <property type="match status" value="1"/>
</dbReference>
<evidence type="ECO:0000256" key="10">
    <source>
        <dbReference type="RuleBase" id="RU003657"/>
    </source>
</evidence>
<evidence type="ECO:0000256" key="8">
    <source>
        <dbReference type="ARBA" id="ARBA00023235"/>
    </source>
</evidence>
<evidence type="ECO:0000256" key="2">
    <source>
        <dbReference type="ARBA" id="ARBA00004496"/>
    </source>
</evidence>
<reference evidence="12" key="1">
    <citation type="submission" date="2022-07" db="EMBL/GenBank/DDBJ databases">
        <title>Complete Genome Sequence of the Radioresistant Bacterium Deinococcus aetherius ST0316, Isolated from the Air Dust collected in Lower Stratosphere above Japan.</title>
        <authorList>
            <person name="Satoh K."/>
            <person name="Hagiwara K."/>
            <person name="Katsumata K."/>
            <person name="Kubo A."/>
            <person name="Yokobori S."/>
            <person name="Yamagishi A."/>
            <person name="Oono Y."/>
            <person name="Narumi I."/>
        </authorList>
    </citation>
    <scope>NUCLEOTIDE SEQUENCE</scope>
    <source>
        <strain evidence="12">ST0316</strain>
    </source>
</reference>
<comment type="similarity">
    <text evidence="4 9 10">Belongs to the HisA/HisF family.</text>
</comment>
<comment type="subcellular location">
    <subcellularLocation>
        <location evidence="2 9 11">Cytoplasm</location>
    </subcellularLocation>
</comment>
<dbReference type="InterPro" id="IPR023016">
    <property type="entry name" value="HisA/PriA"/>
</dbReference>
<dbReference type="PANTHER" id="PTHR43090:SF2">
    <property type="entry name" value="1-(5-PHOSPHORIBOSYL)-5-[(5-PHOSPHORIBOSYLAMINO)METHYLIDENEAMINO] IMIDAZOLE-4-CARBOXAMIDE ISOMERASE"/>
    <property type="match status" value="1"/>
</dbReference>
<dbReference type="Gene3D" id="3.20.20.70">
    <property type="entry name" value="Aldolase class I"/>
    <property type="match status" value="1"/>
</dbReference>
<accession>A0ABM8A9Z1</accession>
<dbReference type="InterPro" id="IPR006062">
    <property type="entry name" value="His_biosynth"/>
</dbReference>
<evidence type="ECO:0000256" key="6">
    <source>
        <dbReference type="ARBA" id="ARBA00022605"/>
    </source>
</evidence>
<dbReference type="InterPro" id="IPR013785">
    <property type="entry name" value="Aldolase_TIM"/>
</dbReference>
<dbReference type="InterPro" id="IPR044524">
    <property type="entry name" value="Isoase_HisA-like"/>
</dbReference>
<evidence type="ECO:0000256" key="11">
    <source>
        <dbReference type="RuleBase" id="RU003658"/>
    </source>
</evidence>
<keyword evidence="13" id="KW-1185">Reference proteome</keyword>
<keyword evidence="8 9" id="KW-0413">Isomerase</keyword>
<keyword evidence="6 9" id="KW-0028">Amino-acid biosynthesis</keyword>
<feature type="active site" description="Proton acceptor" evidence="9">
    <location>
        <position position="16"/>
    </location>
</feature>
<evidence type="ECO:0000256" key="3">
    <source>
        <dbReference type="ARBA" id="ARBA00005133"/>
    </source>
</evidence>
<dbReference type="SUPFAM" id="SSF51366">
    <property type="entry name" value="Ribulose-phoshate binding barrel"/>
    <property type="match status" value="1"/>
</dbReference>
<evidence type="ECO:0000256" key="4">
    <source>
        <dbReference type="ARBA" id="ARBA00009667"/>
    </source>
</evidence>
<dbReference type="InterPro" id="IPR011060">
    <property type="entry name" value="RibuloseP-bd_barrel"/>
</dbReference>
<dbReference type="GO" id="GO:0016853">
    <property type="term" value="F:isomerase activity"/>
    <property type="evidence" value="ECO:0007669"/>
    <property type="project" value="UniProtKB-KW"/>
</dbReference>
<dbReference type="Pfam" id="PF00977">
    <property type="entry name" value="His_biosynth"/>
    <property type="match status" value="1"/>
</dbReference>
<proteinExistence type="inferred from homology"/>
<dbReference type="Proteomes" id="UP001064971">
    <property type="component" value="Chromosome"/>
</dbReference>
<evidence type="ECO:0000313" key="12">
    <source>
        <dbReference type="EMBL" id="BDP40584.1"/>
    </source>
</evidence>
<sequence>MTAAASPVPLVIPCVDIQSGRAVRLYEGDPDRETVYFDSPLDAARHWAGLGAGLVHLVDLDAATGRGENRGIICEIAAELGESGVKVEVGGGIRDRETAEELLGAGVSRVVIGTAAVRDPGLVRDLIAAHGSERVVVSLDARGLEVATHGWAQGSGLMVADLTPTLAGVGLETLIFTDVTRDGTLRGLDRELMRTVRRLWTNTLIVGGGVATQGDVRLLAEEGIHGAIVGRAIYEGTLTYPVTEI</sequence>
<dbReference type="EMBL" id="AP026560">
    <property type="protein sequence ID" value="BDP40584.1"/>
    <property type="molecule type" value="Genomic_DNA"/>
</dbReference>
<name>A0ABM8A9Z1_9DEIO</name>
<keyword evidence="7 9" id="KW-0368">Histidine biosynthesis</keyword>
<protein>
    <recommendedName>
        <fullName evidence="9 11">1-(5-phosphoribosyl)-5-[(5-phosphoribosylamino)methylideneamino] imidazole-4-carboxamide isomerase</fullName>
        <ecNumber evidence="9 11">5.3.1.16</ecNumber>
    </recommendedName>
    <alternativeName>
        <fullName evidence="9">Phosphoribosylformimino-5-aminoimidazole carboxamide ribotide isomerase</fullName>
    </alternativeName>
</protein>
<comment type="pathway">
    <text evidence="3 9 11">Amino-acid biosynthesis; L-histidine biosynthesis; L-histidine from 5-phospho-alpha-D-ribose 1-diphosphate: step 4/9.</text>
</comment>
<gene>
    <name evidence="9 12" type="primary">hisA</name>
    <name evidence="12" type="ORF">DAETH_05530</name>
</gene>
<evidence type="ECO:0000256" key="9">
    <source>
        <dbReference type="HAMAP-Rule" id="MF_01014"/>
    </source>
</evidence>
<evidence type="ECO:0000256" key="1">
    <source>
        <dbReference type="ARBA" id="ARBA00000901"/>
    </source>
</evidence>
<dbReference type="InterPro" id="IPR006063">
    <property type="entry name" value="HisA_bact_arch"/>
</dbReference>
<organism evidence="12 13">
    <name type="scientific">Deinococcus aetherius</name>
    <dbReference type="NCBI Taxonomy" id="200252"/>
    <lineage>
        <taxon>Bacteria</taxon>
        <taxon>Thermotogati</taxon>
        <taxon>Deinococcota</taxon>
        <taxon>Deinococci</taxon>
        <taxon>Deinococcales</taxon>
        <taxon>Deinococcaceae</taxon>
        <taxon>Deinococcus</taxon>
    </lineage>
</organism>
<evidence type="ECO:0000256" key="5">
    <source>
        <dbReference type="ARBA" id="ARBA00022490"/>
    </source>
</evidence>
<evidence type="ECO:0000256" key="7">
    <source>
        <dbReference type="ARBA" id="ARBA00023102"/>
    </source>
</evidence>
<dbReference type="EC" id="5.3.1.16" evidence="9 11"/>
<dbReference type="RefSeq" id="WP_264776418.1">
    <property type="nucleotide sequence ID" value="NZ_AP026560.1"/>
</dbReference>
<evidence type="ECO:0000313" key="13">
    <source>
        <dbReference type="Proteomes" id="UP001064971"/>
    </source>
</evidence>
<dbReference type="HAMAP" id="MF_01014">
    <property type="entry name" value="HisA"/>
    <property type="match status" value="1"/>
</dbReference>
<dbReference type="CDD" id="cd04732">
    <property type="entry name" value="HisA"/>
    <property type="match status" value="1"/>
</dbReference>
<comment type="catalytic activity">
    <reaction evidence="1 9 11">
        <text>1-(5-phospho-beta-D-ribosyl)-5-[(5-phospho-beta-D-ribosylamino)methylideneamino]imidazole-4-carboxamide = 5-[(5-phospho-1-deoxy-D-ribulos-1-ylimino)methylamino]-1-(5-phospho-beta-D-ribosyl)imidazole-4-carboxamide</text>
        <dbReference type="Rhea" id="RHEA:15469"/>
        <dbReference type="ChEBI" id="CHEBI:58435"/>
        <dbReference type="ChEBI" id="CHEBI:58525"/>
        <dbReference type="EC" id="5.3.1.16"/>
    </reaction>
</comment>
<keyword evidence="5 9" id="KW-0963">Cytoplasm</keyword>